<feature type="compositionally biased region" description="Low complexity" evidence="1">
    <location>
        <begin position="51"/>
        <end position="72"/>
    </location>
</feature>
<feature type="chain" id="PRO_5038667867" description="Lipoprotein" evidence="2">
    <location>
        <begin position="21"/>
        <end position="188"/>
    </location>
</feature>
<sequence length="188" mass="19587">MSGRTAQAAVLGAACAAVLAAGCSAGAGGASEEAPDPAPAPSAPDSPPPAEGAAQQETRQDAQQDAQQSGQEGRTEEGAYVFNTHGDEEGRPQQRPENLVASEFTSFTGLEWQEWGVDAAVGRGELSGTWCLPECQDDPYPATVELGDPENVGGTLYFTTYRVTEAEGLADADRRAMEDADQGMLIRP</sequence>
<evidence type="ECO:0008006" key="5">
    <source>
        <dbReference type="Google" id="ProtNLM"/>
    </source>
</evidence>
<feature type="region of interest" description="Disordered" evidence="1">
    <location>
        <begin position="25"/>
        <end position="97"/>
    </location>
</feature>
<dbReference type="EMBL" id="JACHDB010000001">
    <property type="protein sequence ID" value="MBB5433090.1"/>
    <property type="molecule type" value="Genomic_DNA"/>
</dbReference>
<feature type="compositionally biased region" description="Basic and acidic residues" evidence="1">
    <location>
        <begin position="85"/>
        <end position="94"/>
    </location>
</feature>
<gene>
    <name evidence="3" type="ORF">HDA36_003174</name>
</gene>
<keyword evidence="2" id="KW-0732">Signal</keyword>
<protein>
    <recommendedName>
        <fullName evidence="5">Lipoprotein</fullName>
    </recommendedName>
</protein>
<evidence type="ECO:0000256" key="1">
    <source>
        <dbReference type="SAM" id="MobiDB-lite"/>
    </source>
</evidence>
<evidence type="ECO:0000313" key="4">
    <source>
        <dbReference type="Proteomes" id="UP000572635"/>
    </source>
</evidence>
<dbReference type="Proteomes" id="UP000572635">
    <property type="component" value="Unassembled WGS sequence"/>
</dbReference>
<evidence type="ECO:0000256" key="2">
    <source>
        <dbReference type="SAM" id="SignalP"/>
    </source>
</evidence>
<keyword evidence="4" id="KW-1185">Reference proteome</keyword>
<feature type="compositionally biased region" description="Pro residues" evidence="1">
    <location>
        <begin position="36"/>
        <end position="50"/>
    </location>
</feature>
<reference evidence="3 4" key="1">
    <citation type="submission" date="2020-08" db="EMBL/GenBank/DDBJ databases">
        <title>Sequencing the genomes of 1000 actinobacteria strains.</title>
        <authorList>
            <person name="Klenk H.-P."/>
        </authorList>
    </citation>
    <scope>NUCLEOTIDE SEQUENCE [LARGE SCALE GENOMIC DNA]</scope>
    <source>
        <strain evidence="3 4">DSM 44551</strain>
    </source>
</reference>
<organism evidence="3 4">
    <name type="scientific">Nocardiopsis composta</name>
    <dbReference type="NCBI Taxonomy" id="157465"/>
    <lineage>
        <taxon>Bacteria</taxon>
        <taxon>Bacillati</taxon>
        <taxon>Actinomycetota</taxon>
        <taxon>Actinomycetes</taxon>
        <taxon>Streptosporangiales</taxon>
        <taxon>Nocardiopsidaceae</taxon>
        <taxon>Nocardiopsis</taxon>
    </lineage>
</organism>
<dbReference type="RefSeq" id="WP_184392549.1">
    <property type="nucleotide sequence ID" value="NZ_BAAAJD010000067.1"/>
</dbReference>
<name>A0A7W8VEG8_9ACTN</name>
<evidence type="ECO:0000313" key="3">
    <source>
        <dbReference type="EMBL" id="MBB5433090.1"/>
    </source>
</evidence>
<proteinExistence type="predicted"/>
<comment type="caution">
    <text evidence="3">The sequence shown here is derived from an EMBL/GenBank/DDBJ whole genome shotgun (WGS) entry which is preliminary data.</text>
</comment>
<dbReference type="AlphaFoldDB" id="A0A7W8VEG8"/>
<dbReference type="PROSITE" id="PS51257">
    <property type="entry name" value="PROKAR_LIPOPROTEIN"/>
    <property type="match status" value="1"/>
</dbReference>
<accession>A0A7W8VEG8</accession>
<feature type="signal peptide" evidence="2">
    <location>
        <begin position="1"/>
        <end position="20"/>
    </location>
</feature>